<accession>A0A2S1PF68</accession>
<keyword evidence="3" id="KW-1185">Reference proteome</keyword>
<sequence length="160" mass="18801">MVENNNFVDYDNIKVSPSGLVITKQKGLHKGHLDKDGYRIVTVNSHPEKVHRIVAKLFIPNPENKPQVNHIDGNKSNNRVPNLEWVTAKENCKHAWDNNLTLGRHRPLIILDKRDFKVYRFNNMHDASYHFGKAKKFFSNRIHVYKIFEDELYKIIERGL</sequence>
<name>A0A2S1PF68_9CAUD</name>
<dbReference type="EMBL" id="MH203383">
    <property type="protein sequence ID" value="AWH15213.1"/>
    <property type="molecule type" value="Genomic_DNA"/>
</dbReference>
<dbReference type="SUPFAM" id="SSF54060">
    <property type="entry name" value="His-Me finger endonucleases"/>
    <property type="match status" value="1"/>
</dbReference>
<dbReference type="InterPro" id="IPR044925">
    <property type="entry name" value="His-Me_finger_sf"/>
</dbReference>
<organism evidence="2 3">
    <name type="scientific">Enterococcus phage vB_EfaS_AL3</name>
    <dbReference type="NCBI Taxonomy" id="2175687"/>
    <lineage>
        <taxon>Viruses</taxon>
        <taxon>Duplodnaviria</taxon>
        <taxon>Heunggongvirae</taxon>
        <taxon>Uroviricota</taxon>
        <taxon>Caudoviricetes</taxon>
        <taxon>Efquatrovirus</taxon>
        <taxon>Efquatrovirus AL3</taxon>
    </lineage>
</organism>
<evidence type="ECO:0000259" key="1">
    <source>
        <dbReference type="Pfam" id="PF13392"/>
    </source>
</evidence>
<feature type="domain" description="HNH nuclease" evidence="1">
    <location>
        <begin position="49"/>
        <end position="91"/>
    </location>
</feature>
<proteinExistence type="predicted"/>
<gene>
    <name evidence="2" type="ORF">vBEfaSAL3_36</name>
</gene>
<dbReference type="Pfam" id="PF13392">
    <property type="entry name" value="HNH_3"/>
    <property type="match status" value="1"/>
</dbReference>
<dbReference type="InterPro" id="IPR003615">
    <property type="entry name" value="HNH_nuc"/>
</dbReference>
<dbReference type="Proteomes" id="UP000246444">
    <property type="component" value="Segment"/>
</dbReference>
<reference evidence="2 3" key="1">
    <citation type="submission" date="2018-04" db="EMBL/GenBank/DDBJ databases">
        <title>Complete genome sequence analysis of the novel Enterococcus faecalis phage vB_EfaS_AL3.</title>
        <authorList>
            <person name="Yuan Y."/>
        </authorList>
    </citation>
    <scope>NUCLEOTIDE SEQUENCE [LARGE SCALE GENOMIC DNA]</scope>
</reference>
<evidence type="ECO:0000313" key="2">
    <source>
        <dbReference type="EMBL" id="AWH15213.1"/>
    </source>
</evidence>
<dbReference type="Gene3D" id="3.90.75.20">
    <property type="match status" value="1"/>
</dbReference>
<evidence type="ECO:0000313" key="3">
    <source>
        <dbReference type="Proteomes" id="UP000246444"/>
    </source>
</evidence>
<protein>
    <recommendedName>
        <fullName evidence="1">HNH nuclease domain-containing protein</fullName>
    </recommendedName>
</protein>